<dbReference type="GO" id="GO:0043565">
    <property type="term" value="F:sequence-specific DNA binding"/>
    <property type="evidence" value="ECO:0007669"/>
    <property type="project" value="TreeGrafter"/>
</dbReference>
<keyword evidence="3 5" id="KW-0863">Zinc-finger</keyword>
<evidence type="ECO:0000259" key="8">
    <source>
        <dbReference type="PROSITE" id="PS50157"/>
    </source>
</evidence>
<evidence type="ECO:0000256" key="4">
    <source>
        <dbReference type="ARBA" id="ARBA00022833"/>
    </source>
</evidence>
<dbReference type="GO" id="GO:0008270">
    <property type="term" value="F:zinc ion binding"/>
    <property type="evidence" value="ECO:0007669"/>
    <property type="project" value="UniProtKB-KW"/>
</dbReference>
<feature type="compositionally biased region" description="Polar residues" evidence="6">
    <location>
        <begin position="341"/>
        <end position="353"/>
    </location>
</feature>
<accession>A0A1S3K1J0</accession>
<feature type="domain" description="C2H2-type" evidence="8">
    <location>
        <begin position="590"/>
        <end position="619"/>
    </location>
</feature>
<dbReference type="GO" id="GO:0005634">
    <property type="term" value="C:nucleus"/>
    <property type="evidence" value="ECO:0007669"/>
    <property type="project" value="TreeGrafter"/>
</dbReference>
<dbReference type="OrthoDB" id="3535323at2759"/>
<dbReference type="AlphaFoldDB" id="A0A1S3K1J0"/>
<keyword evidence="1" id="KW-0479">Metal-binding</keyword>
<dbReference type="PROSITE" id="PS00028">
    <property type="entry name" value="ZINC_FINGER_C2H2_1"/>
    <property type="match status" value="7"/>
</dbReference>
<dbReference type="CDD" id="cd18186">
    <property type="entry name" value="BTB_POZ_ZBTB_KLHL-like"/>
    <property type="match status" value="1"/>
</dbReference>
<dbReference type="InterPro" id="IPR000210">
    <property type="entry name" value="BTB/POZ_dom"/>
</dbReference>
<evidence type="ECO:0000256" key="5">
    <source>
        <dbReference type="PROSITE-ProRule" id="PRU00042"/>
    </source>
</evidence>
<dbReference type="Pfam" id="PF00096">
    <property type="entry name" value="zf-C2H2"/>
    <property type="match status" value="2"/>
</dbReference>
<dbReference type="GO" id="GO:0000981">
    <property type="term" value="F:DNA-binding transcription factor activity, RNA polymerase II-specific"/>
    <property type="evidence" value="ECO:0007669"/>
    <property type="project" value="TreeGrafter"/>
</dbReference>
<dbReference type="PANTHER" id="PTHR24408">
    <property type="entry name" value="ZINC FINGER PROTEIN"/>
    <property type="match status" value="1"/>
</dbReference>
<feature type="domain" description="C2H2-type" evidence="8">
    <location>
        <begin position="380"/>
        <end position="403"/>
    </location>
</feature>
<dbReference type="Gene3D" id="3.30.710.10">
    <property type="entry name" value="Potassium Channel Kv1.1, Chain A"/>
    <property type="match status" value="1"/>
</dbReference>
<keyword evidence="9" id="KW-1185">Reference proteome</keyword>
<dbReference type="PROSITE" id="PS50157">
    <property type="entry name" value="ZINC_FINGER_C2H2_2"/>
    <property type="match status" value="6"/>
</dbReference>
<feature type="domain" description="C2H2-type" evidence="8">
    <location>
        <begin position="302"/>
        <end position="330"/>
    </location>
</feature>
<keyword evidence="2" id="KW-0677">Repeat</keyword>
<dbReference type="Gene3D" id="3.30.160.60">
    <property type="entry name" value="Classic Zinc Finger"/>
    <property type="match status" value="8"/>
</dbReference>
<dbReference type="SMART" id="SM00225">
    <property type="entry name" value="BTB"/>
    <property type="match status" value="1"/>
</dbReference>
<organism evidence="9 10">
    <name type="scientific">Lingula anatina</name>
    <name type="common">Brachiopod</name>
    <name type="synonym">Lingula unguis</name>
    <dbReference type="NCBI Taxonomy" id="7574"/>
    <lineage>
        <taxon>Eukaryota</taxon>
        <taxon>Metazoa</taxon>
        <taxon>Spiralia</taxon>
        <taxon>Lophotrochozoa</taxon>
        <taxon>Brachiopoda</taxon>
        <taxon>Linguliformea</taxon>
        <taxon>Lingulata</taxon>
        <taxon>Lingulida</taxon>
        <taxon>Linguloidea</taxon>
        <taxon>Lingulidae</taxon>
        <taxon>Lingula</taxon>
    </lineage>
</organism>
<evidence type="ECO:0000256" key="2">
    <source>
        <dbReference type="ARBA" id="ARBA00022737"/>
    </source>
</evidence>
<evidence type="ECO:0000313" key="10">
    <source>
        <dbReference type="RefSeq" id="XP_013416136.1"/>
    </source>
</evidence>
<feature type="domain" description="BTB" evidence="7">
    <location>
        <begin position="32"/>
        <end position="97"/>
    </location>
</feature>
<dbReference type="KEGG" id="lak:106177790"/>
<dbReference type="InterPro" id="IPR011333">
    <property type="entry name" value="SKP1/BTB/POZ_sf"/>
</dbReference>
<protein>
    <submittedName>
        <fullName evidence="10">Zinc finger protein 425</fullName>
    </submittedName>
</protein>
<dbReference type="PROSITE" id="PS50097">
    <property type="entry name" value="BTB"/>
    <property type="match status" value="1"/>
</dbReference>
<feature type="domain" description="C2H2-type" evidence="8">
    <location>
        <begin position="654"/>
        <end position="681"/>
    </location>
</feature>
<proteinExistence type="predicted"/>
<dbReference type="InterPro" id="IPR013087">
    <property type="entry name" value="Znf_C2H2_type"/>
</dbReference>
<gene>
    <name evidence="10" type="primary">LOC106177790</name>
</gene>
<dbReference type="FunFam" id="3.30.160.60:FF:000446">
    <property type="entry name" value="Zinc finger protein"/>
    <property type="match status" value="1"/>
</dbReference>
<dbReference type="Pfam" id="PF00651">
    <property type="entry name" value="BTB"/>
    <property type="match status" value="1"/>
</dbReference>
<dbReference type="SMART" id="SM00355">
    <property type="entry name" value="ZnF_C2H2"/>
    <property type="match status" value="14"/>
</dbReference>
<dbReference type="GeneID" id="106177790"/>
<evidence type="ECO:0000256" key="6">
    <source>
        <dbReference type="SAM" id="MobiDB-lite"/>
    </source>
</evidence>
<evidence type="ECO:0000313" key="9">
    <source>
        <dbReference type="Proteomes" id="UP000085678"/>
    </source>
</evidence>
<reference evidence="10" key="1">
    <citation type="submission" date="2025-08" db="UniProtKB">
        <authorList>
            <consortium name="RefSeq"/>
        </authorList>
    </citation>
    <scope>IDENTIFICATION</scope>
    <source>
        <tissue evidence="10">Gonads</tissue>
    </source>
</reference>
<dbReference type="Proteomes" id="UP000085678">
    <property type="component" value="Unplaced"/>
</dbReference>
<keyword evidence="4" id="KW-0862">Zinc</keyword>
<evidence type="ECO:0000256" key="3">
    <source>
        <dbReference type="ARBA" id="ARBA00022771"/>
    </source>
</evidence>
<sequence>MAGVHVTMQISVEAQTSFLQNAFRLRSDQCYCDIEIHIGNTSCSAHKLILVSYSKYFADYFRLSKSNQSHIVLSDINWEMFSYILDYMYGQKVKIPVPCWDEFLKTAKKLEIQDLLDKWDAGQKKGLKTRGGLDIKSMTSAVSTSSFDVENECNALDDGDEADYTNGMSACVINTEQVNNVNNALGVEESLKSSSEHLAGKKLEQFTTAEKWKPLEDLSSLDKTCSLSKLSLPGLSGGSEYRGKYTCVACKSIFPSIKEKSLHYLTRSCSGGLLKVARQRFSRSFRKESRRKIPVKTSIPNHVCYTCFKGFISKSALLRHFQLNHKKKSLWKFPSSQVRDSKNTAAATKSPNSVPFPLKIPGGKGRSSESKLKEIKRDLNRCEQCGNVFAKEKALVMHRAKTHGLGVFLQAVHCPNCPQEFNVKEFYRGHRLRKHKKHVQVCSEEGCDFTCTTIRDITNHLKEEHNTDPPHKCPLCNYVTPLKGYLKRHIDRHFLRGKLYICELCPKVYMTEKALLQHKYTQHGLVDAEKAVRCTYPDCSFLTYSLLTMEDHCRAKHTEEKNFPCPQCNRKFSTKGSLKSHRLSRHELRYTCSCPNCGKMMVDKASLKMHQLRCIGARKTFLCSQCDHSTYVKDRLEAHQFKQHGILPSKGKIYSCELCDYTCTMKCRLSSHMQKHTGERPEVCDICGKKFPLGSLKTHMKVHKTTYDFQCMYCDYKTRWEYHFKTHIRLKHTEGEKRPYKCSYCDHRTNFKGNCVKHIKNVHPGKEPAVIHLSDNAL</sequence>
<dbReference type="SUPFAM" id="SSF54695">
    <property type="entry name" value="POZ domain"/>
    <property type="match status" value="1"/>
</dbReference>
<name>A0A1S3K1J0_LINAN</name>
<feature type="region of interest" description="Disordered" evidence="6">
    <location>
        <begin position="341"/>
        <end position="369"/>
    </location>
</feature>
<dbReference type="InterPro" id="IPR036236">
    <property type="entry name" value="Znf_C2H2_sf"/>
</dbReference>
<feature type="domain" description="C2H2-type" evidence="8">
    <location>
        <begin position="740"/>
        <end position="768"/>
    </location>
</feature>
<evidence type="ECO:0000259" key="7">
    <source>
        <dbReference type="PROSITE" id="PS50097"/>
    </source>
</evidence>
<dbReference type="PANTHER" id="PTHR24408:SF58">
    <property type="entry name" value="TRANSCRIPTION FACTOR (TFIIIA), PUTATIVE (AFU_ORTHOLOGUE AFUA_1G05150)-RELATED"/>
    <property type="match status" value="1"/>
</dbReference>
<dbReference type="SUPFAM" id="SSF57667">
    <property type="entry name" value="beta-beta-alpha zinc fingers"/>
    <property type="match status" value="4"/>
</dbReference>
<dbReference type="InParanoid" id="A0A1S3K1J0"/>
<evidence type="ECO:0000256" key="1">
    <source>
        <dbReference type="ARBA" id="ARBA00022723"/>
    </source>
</evidence>
<feature type="domain" description="C2H2-type" evidence="8">
    <location>
        <begin position="563"/>
        <end position="591"/>
    </location>
</feature>
<dbReference type="RefSeq" id="XP_013416136.1">
    <property type="nucleotide sequence ID" value="XM_013560682.1"/>
</dbReference>